<gene>
    <name evidence="2" type="ORF">EZJ44_08460</name>
</gene>
<proteinExistence type="predicted"/>
<evidence type="ECO:0000313" key="3">
    <source>
        <dbReference type="Proteomes" id="UP000293036"/>
    </source>
</evidence>
<dbReference type="Proteomes" id="UP000293036">
    <property type="component" value="Unassembled WGS sequence"/>
</dbReference>
<feature type="domain" description="Phage MuF C-terminal" evidence="1">
    <location>
        <begin position="113"/>
        <end position="212"/>
    </location>
</feature>
<evidence type="ECO:0000313" key="2">
    <source>
        <dbReference type="EMBL" id="TBW20713.1"/>
    </source>
</evidence>
<dbReference type="RefSeq" id="WP_165496166.1">
    <property type="nucleotide sequence ID" value="NZ_JBHSLR010000004.1"/>
</dbReference>
<organism evidence="2 3">
    <name type="scientific">Arcanobacterium bovis</name>
    <dbReference type="NCBI Taxonomy" id="2529275"/>
    <lineage>
        <taxon>Bacteria</taxon>
        <taxon>Bacillati</taxon>
        <taxon>Actinomycetota</taxon>
        <taxon>Actinomycetes</taxon>
        <taxon>Actinomycetales</taxon>
        <taxon>Actinomycetaceae</taxon>
        <taxon>Arcanobacterium</taxon>
    </lineage>
</organism>
<name>A0A4V2KR04_9ACTO</name>
<reference evidence="2 3" key="1">
    <citation type="submission" date="2019-02" db="EMBL/GenBank/DDBJ databases">
        <title>Arcanobacterium bovis sp. nov., isolated from the milk of a cow with mastitis.</title>
        <authorList>
            <person name="Sammra O."/>
            <person name="Foster G."/>
            <person name="Hassan A."/>
            <person name="Alssahen M."/>
            <person name="Laemmler C."/>
            <person name="Borowiak M."/>
            <person name="Malorny B."/>
            <person name="Abdulmawjood A."/>
        </authorList>
    </citation>
    <scope>NUCLEOTIDE SEQUENCE [LARGE SCALE GENOMIC DNA]</scope>
    <source>
        <strain evidence="2 3">C605018/01/1</strain>
    </source>
</reference>
<comment type="caution">
    <text evidence="2">The sequence shown here is derived from an EMBL/GenBank/DDBJ whole genome shotgun (WGS) entry which is preliminary data.</text>
</comment>
<accession>A0A4V2KR04</accession>
<dbReference type="InterPro" id="IPR041131">
    <property type="entry name" value="MuF_C"/>
</dbReference>
<sequence length="279" mass="31513">MMIEQRDLQIIYTYEKSVARHPGCVSYDGKRFIPHDPAFNYSFYARKCAQYLTFGKQVDQVINGDSVPISHSVLVRPNTPALLQSLGFADLPMLHTYRHLRDELHPKSDANSHWHGLTGEQVKAIPELLETPVIVMESLNGSGAIVCVLDIYDQDRAPIILPFKKSGQGFYQGQEILSNFILSIYGKSGIEQYIQRAIDQQKLLYVDQEKIRGFASLSLLQLLGTFANPAPSIALSSQASQSFYRPTSRQELAEAINDKSLNRVGQDKKSLLREQRKNR</sequence>
<dbReference type="EMBL" id="SJDT01000012">
    <property type="protein sequence ID" value="TBW20713.1"/>
    <property type="molecule type" value="Genomic_DNA"/>
</dbReference>
<dbReference type="AlphaFoldDB" id="A0A4V2KR04"/>
<keyword evidence="3" id="KW-1185">Reference proteome</keyword>
<dbReference type="Pfam" id="PF18819">
    <property type="entry name" value="MuF_C"/>
    <property type="match status" value="1"/>
</dbReference>
<protein>
    <recommendedName>
        <fullName evidence="1">Phage MuF C-terminal domain-containing protein</fullName>
    </recommendedName>
</protein>
<evidence type="ECO:0000259" key="1">
    <source>
        <dbReference type="Pfam" id="PF18819"/>
    </source>
</evidence>